<feature type="compositionally biased region" description="Low complexity" evidence="1">
    <location>
        <begin position="83"/>
        <end position="94"/>
    </location>
</feature>
<proteinExistence type="predicted"/>
<comment type="caution">
    <text evidence="2">The sequence shown here is derived from an EMBL/GenBank/DDBJ whole genome shotgun (WGS) entry which is preliminary data.</text>
</comment>
<dbReference type="Proteomes" id="UP001175226">
    <property type="component" value="Unassembled WGS sequence"/>
</dbReference>
<reference evidence="2" key="1">
    <citation type="submission" date="2023-06" db="EMBL/GenBank/DDBJ databases">
        <authorList>
            <consortium name="Lawrence Berkeley National Laboratory"/>
            <person name="Ahrendt S."/>
            <person name="Sahu N."/>
            <person name="Indic B."/>
            <person name="Wong-Bajracharya J."/>
            <person name="Merenyi Z."/>
            <person name="Ke H.-M."/>
            <person name="Monk M."/>
            <person name="Kocsube S."/>
            <person name="Drula E."/>
            <person name="Lipzen A."/>
            <person name="Balint B."/>
            <person name="Henrissat B."/>
            <person name="Andreopoulos B."/>
            <person name="Martin F.M."/>
            <person name="Harder C.B."/>
            <person name="Rigling D."/>
            <person name="Ford K.L."/>
            <person name="Foster G.D."/>
            <person name="Pangilinan J."/>
            <person name="Papanicolaou A."/>
            <person name="Barry K."/>
            <person name="LaButti K."/>
            <person name="Viragh M."/>
            <person name="Koriabine M."/>
            <person name="Yan M."/>
            <person name="Riley R."/>
            <person name="Champramary S."/>
            <person name="Plett K.L."/>
            <person name="Tsai I.J."/>
            <person name="Slot J."/>
            <person name="Sipos G."/>
            <person name="Plett J."/>
            <person name="Nagy L.G."/>
            <person name="Grigoriev I.V."/>
        </authorList>
    </citation>
    <scope>NUCLEOTIDE SEQUENCE</scope>
    <source>
        <strain evidence="2">FPL87.14</strain>
    </source>
</reference>
<protein>
    <submittedName>
        <fullName evidence="2">Uncharacterized protein</fullName>
    </submittedName>
</protein>
<keyword evidence="3" id="KW-1185">Reference proteome</keyword>
<evidence type="ECO:0000313" key="2">
    <source>
        <dbReference type="EMBL" id="KAK0434709.1"/>
    </source>
</evidence>
<dbReference type="EMBL" id="JAUEPT010000069">
    <property type="protein sequence ID" value="KAK0434709.1"/>
    <property type="molecule type" value="Genomic_DNA"/>
</dbReference>
<dbReference type="AlphaFoldDB" id="A0AA39J4J6"/>
<feature type="compositionally biased region" description="Polar residues" evidence="1">
    <location>
        <begin position="22"/>
        <end position="33"/>
    </location>
</feature>
<evidence type="ECO:0000313" key="3">
    <source>
        <dbReference type="Proteomes" id="UP001175226"/>
    </source>
</evidence>
<gene>
    <name evidence="2" type="ORF">EV421DRAFT_1740714</name>
</gene>
<feature type="region of interest" description="Disordered" evidence="1">
    <location>
        <begin position="1"/>
        <end position="33"/>
    </location>
</feature>
<evidence type="ECO:0000256" key="1">
    <source>
        <dbReference type="SAM" id="MobiDB-lite"/>
    </source>
</evidence>
<feature type="region of interest" description="Disordered" evidence="1">
    <location>
        <begin position="72"/>
        <end position="94"/>
    </location>
</feature>
<name>A0AA39J4J6_9AGAR</name>
<organism evidence="2 3">
    <name type="scientific">Armillaria borealis</name>
    <dbReference type="NCBI Taxonomy" id="47425"/>
    <lineage>
        <taxon>Eukaryota</taxon>
        <taxon>Fungi</taxon>
        <taxon>Dikarya</taxon>
        <taxon>Basidiomycota</taxon>
        <taxon>Agaricomycotina</taxon>
        <taxon>Agaricomycetes</taxon>
        <taxon>Agaricomycetidae</taxon>
        <taxon>Agaricales</taxon>
        <taxon>Marasmiineae</taxon>
        <taxon>Physalacriaceae</taxon>
        <taxon>Armillaria</taxon>
    </lineage>
</organism>
<accession>A0AA39J4J6</accession>
<sequence>MAPIDKAKKATCRKTANDSGRVRSSTSQNATPTVAVSIHTPSVILTAAQARRAVKEKKYAGQTDEEILEIQASHAPEHDLKTPRATSATTSSPAHPLLTKTKDLSSIMPVVIADWQAFCNVTDVTFVVYPHIPSSTLGQSDVSPCKDTDARPSWKNILWNSTTKEEMVEHSAARGDNSVSEMHLEAAGTVEALGMAQPQPNFLLQWVLAPHDVSSSPSGGDSSGVERCALSIRPSRASPCGAAMYRHSASKEDGTFGAFEREEGVGDVAGVGVIRVHGVKTRAHISAVFTFTEILAMHTFSFLLMSVTPALRSALIRDFSDETFKKRKIWTLEALRPV</sequence>